<dbReference type="GeneID" id="123448709"/>
<organism evidence="2">
    <name type="scientific">Hordeum vulgare subsp. vulgare</name>
    <name type="common">Domesticated barley</name>
    <dbReference type="NCBI Taxonomy" id="112509"/>
    <lineage>
        <taxon>Eukaryota</taxon>
        <taxon>Viridiplantae</taxon>
        <taxon>Streptophyta</taxon>
        <taxon>Embryophyta</taxon>
        <taxon>Tracheophyta</taxon>
        <taxon>Spermatophyta</taxon>
        <taxon>Magnoliopsida</taxon>
        <taxon>Liliopsida</taxon>
        <taxon>Poales</taxon>
        <taxon>Poaceae</taxon>
        <taxon>BOP clade</taxon>
        <taxon>Pooideae</taxon>
        <taxon>Triticodae</taxon>
        <taxon>Triticeae</taxon>
        <taxon>Hordeinae</taxon>
        <taxon>Hordeum</taxon>
    </lineage>
</organism>
<dbReference type="AlphaFoldDB" id="F2D0U1"/>
<dbReference type="RefSeq" id="XP_044981616.1">
    <property type="nucleotide sequence ID" value="XM_045125681.1"/>
</dbReference>
<evidence type="ECO:0000256" key="1">
    <source>
        <dbReference type="SAM" id="MobiDB-lite"/>
    </source>
</evidence>
<sequence>MASPPFQQPIPPVGRPRQGFRTAAAPAPSSPWPRARPSGLCAAPRCALRPSARSWPRPAVPWPCAPARARQWPHSPALGCVVAVCACPRQAVVGPVCACQRQAMAPTRSLVSRWLPARTAAFAPDIAYQRVLLRQSMRPLAGERVFRRREPKRIIRFVTAHGKERALSLRDYTL</sequence>
<dbReference type="KEGG" id="hvg:123448709"/>
<feature type="region of interest" description="Disordered" evidence="1">
    <location>
        <begin position="1"/>
        <end position="37"/>
    </location>
</feature>
<dbReference type="EMBL" id="AK357498">
    <property type="protein sequence ID" value="BAJ88712.1"/>
    <property type="molecule type" value="mRNA"/>
</dbReference>
<proteinExistence type="evidence at transcript level"/>
<accession>F2D0U1</accession>
<protein>
    <submittedName>
        <fullName evidence="2">Predicted protein</fullName>
    </submittedName>
</protein>
<reference evidence="2" key="1">
    <citation type="journal article" date="2011" name="Plant Physiol.">
        <title>Comprehensive sequence analysis of 24,783 barley full-length cDNAs derived from 12 clone libraries.</title>
        <authorList>
            <person name="Matsumoto T."/>
            <person name="Tanaka T."/>
            <person name="Sakai H."/>
            <person name="Amano N."/>
            <person name="Kanamori H."/>
            <person name="Kurita K."/>
            <person name="Kikuta A."/>
            <person name="Kamiya K."/>
            <person name="Yamamoto M."/>
            <person name="Ikawa H."/>
            <person name="Fujii N."/>
            <person name="Hori K."/>
            <person name="Itoh T."/>
            <person name="Sato K."/>
        </authorList>
    </citation>
    <scope>NUCLEOTIDE SEQUENCE</scope>
    <source>
        <tissue evidence="2">Shoot</tissue>
    </source>
</reference>
<name>F2D0U1_HORVV</name>
<feature type="compositionally biased region" description="Pro residues" evidence="1">
    <location>
        <begin position="1"/>
        <end position="14"/>
    </location>
</feature>
<evidence type="ECO:0000313" key="2">
    <source>
        <dbReference type="EMBL" id="BAJ88712.1"/>
    </source>
</evidence>
<feature type="compositionally biased region" description="Low complexity" evidence="1">
    <location>
        <begin position="21"/>
        <end position="37"/>
    </location>
</feature>